<dbReference type="STRING" id="443144.GM21_1661"/>
<dbReference type="HOGENOM" id="CLU_044187_0_0_7"/>
<protein>
    <recommendedName>
        <fullName evidence="2">Phosphotransferase</fullName>
    </recommendedName>
</protein>
<dbReference type="KEGG" id="gem:GM21_1661"/>
<dbReference type="OrthoDB" id="9788272at2"/>
<name>C6E5V7_GEOSM</name>
<reference evidence="1" key="1">
    <citation type="submission" date="2009-07" db="EMBL/GenBank/DDBJ databases">
        <title>Complete sequence of Geobacter sp. M21.</title>
        <authorList>
            <consortium name="US DOE Joint Genome Institute"/>
            <person name="Lucas S."/>
            <person name="Copeland A."/>
            <person name="Lapidus A."/>
            <person name="Glavina del Rio T."/>
            <person name="Dalin E."/>
            <person name="Tice H."/>
            <person name="Bruce D."/>
            <person name="Goodwin L."/>
            <person name="Pitluck S."/>
            <person name="Saunders E."/>
            <person name="Brettin T."/>
            <person name="Detter J.C."/>
            <person name="Han C."/>
            <person name="Larimer F."/>
            <person name="Land M."/>
            <person name="Hauser L."/>
            <person name="Kyrpides N."/>
            <person name="Ovchinnikova G."/>
            <person name="Lovley D."/>
        </authorList>
    </citation>
    <scope>NUCLEOTIDE SEQUENCE [LARGE SCALE GENOMIC DNA]</scope>
    <source>
        <strain evidence="1">M21</strain>
    </source>
</reference>
<dbReference type="AlphaFoldDB" id="C6E5V7"/>
<organism evidence="1">
    <name type="scientific">Geobacter sp. (strain M21)</name>
    <dbReference type="NCBI Taxonomy" id="443144"/>
    <lineage>
        <taxon>Bacteria</taxon>
        <taxon>Pseudomonadati</taxon>
        <taxon>Thermodesulfobacteriota</taxon>
        <taxon>Desulfuromonadia</taxon>
        <taxon>Geobacterales</taxon>
        <taxon>Geobacteraceae</taxon>
        <taxon>Geobacter</taxon>
    </lineage>
</organism>
<accession>C6E5V7</accession>
<dbReference type="eggNOG" id="COG0510">
    <property type="taxonomic scope" value="Bacteria"/>
</dbReference>
<evidence type="ECO:0000313" key="1">
    <source>
        <dbReference type="EMBL" id="ACT17716.1"/>
    </source>
</evidence>
<sequence>MSILLVFDDRRGVEVELTALIGTARFGDIVFRRQTLYDRMCSLVHKLGWQIIRVDSADTSDGFDQKMAEGHSRVVHVASWLVPTVETIALDRLERVGIVSDSCLATLNGMPMPLIATSAESYAESLSSFAMPDAQNAMVQVSFDSAFVDISNLSGMVDFLSGAFGSRHFNNVTRTRQQVVKFSADIGKIKAEHDYYHLLPESMRRWFVMPYDLKKDEDGASYTMERLLVLDMGQQWINGGLSVNDFQRFLEDVVRFLDERPKRSCSRDKALANFDQLYVNKVKNRLKEFESHPLCSYLDDMLRNGTEVKSLCELFDRYFDLLSPYRQRVPHFETIGHGDPCFSNILYDKRIRLLKLIDPKGATARDELYTDPFYDYAKLSHSVLGGYDFITNGLCSVFIDKDLRLRLQTPEPDFDAYASRFISCLESADIEMRQVRLYEASLFLSMLPLHRDNPQSVLAFALVAAHIIKEVGVQ</sequence>
<evidence type="ECO:0008006" key="2">
    <source>
        <dbReference type="Google" id="ProtNLM"/>
    </source>
</evidence>
<dbReference type="InterPro" id="IPR011009">
    <property type="entry name" value="Kinase-like_dom_sf"/>
</dbReference>
<dbReference type="SUPFAM" id="SSF56112">
    <property type="entry name" value="Protein kinase-like (PK-like)"/>
    <property type="match status" value="1"/>
</dbReference>
<gene>
    <name evidence="1" type="ordered locus">GM21_1661</name>
</gene>
<proteinExistence type="predicted"/>
<dbReference type="EMBL" id="CP001661">
    <property type="protein sequence ID" value="ACT17716.1"/>
    <property type="molecule type" value="Genomic_DNA"/>
</dbReference>